<comment type="caution">
    <text evidence="1">The sequence shown here is derived from an EMBL/GenBank/DDBJ whole genome shotgun (WGS) entry which is preliminary data.</text>
</comment>
<proteinExistence type="predicted"/>
<dbReference type="PANTHER" id="PTHR40788">
    <property type="entry name" value="CLR5 DOMAIN-CONTAINING PROTEIN-RELATED"/>
    <property type="match status" value="1"/>
</dbReference>
<organism evidence="1 2">
    <name type="scientific">Trichoderma harzianum</name>
    <name type="common">Hypocrea lixii</name>
    <dbReference type="NCBI Taxonomy" id="5544"/>
    <lineage>
        <taxon>Eukaryota</taxon>
        <taxon>Fungi</taxon>
        <taxon>Dikarya</taxon>
        <taxon>Ascomycota</taxon>
        <taxon>Pezizomycotina</taxon>
        <taxon>Sordariomycetes</taxon>
        <taxon>Hypocreomycetidae</taxon>
        <taxon>Hypocreales</taxon>
        <taxon>Hypocreaceae</taxon>
        <taxon>Trichoderma</taxon>
    </lineage>
</organism>
<name>A0A2K0UNX9_TRIHA</name>
<gene>
    <name evidence="1" type="ORF">THARTR1_00965</name>
</gene>
<evidence type="ECO:0000313" key="2">
    <source>
        <dbReference type="Proteomes" id="UP000236290"/>
    </source>
</evidence>
<dbReference type="PANTHER" id="PTHR40788:SF1">
    <property type="entry name" value="IPA PROTEIN"/>
    <property type="match status" value="1"/>
</dbReference>
<protein>
    <submittedName>
        <fullName evidence="1">Uncharacterized protein</fullName>
    </submittedName>
</protein>
<sequence length="712" mass="81568">MPQPYGYPVDGKSLEEQHSELVRLYKEYCWQIRAFWHKLAKNERARLFLEHFKNQPLHRHGDDAYEKQRSAMFPDINLNDVSTSAKYLLNHMKHRATVSLFEQCWAGLDGALGDGPFIIEKVDQNQLIPKENPNFHITFAEDWYGDIVKFKKENEETQEKMKTLVKDGYCVSYGIGTLIITRQYTLLIDFRFFILEMLEKIPRSWWTKAQWERVKQERPAALDQITKKLKESISTAGKAPEKMSIAQLLNVVQNRRDSLKDYLAILRDEPSVLVYNVNSWLLSRPELVTDDKGRHLPLETDKHTSCAIFEAVRGWIQKFAIWSYICDLLEMLGNEDTEPDYKRVILQEISNVCHFEYSRAQAHFIRHVQTGLGARCFRRVTNAYNEAGDPRVVMKVKPEELPGRDSLLQCMVRLCQSRTHASQAVELIKKLDELYKSKPCAWKLLPGRQMDALDELLIIVSVIQEFSKALSLPPLSRKTGQTFLEGSRELNSGLNDIREKVDLQQFSVPITTLLGPGMATQALAKLDDSVIRNTGSKMDFFYHYIVQECLAYHRAQSRKTKDAPEEMKQHTYPVVMAFSIAMGVDLKKYEENRSPAQTSTPENEQAANKPNEEQLQQLYANSEAKKVLSTLFKNPKAGASITWAAFESTMVAMGFSVKQGQCGKYALIPPANMPTEATLPVARPLNSKIEGHLIPILARRLKKAYGKFLPLD</sequence>
<dbReference type="AlphaFoldDB" id="A0A2K0UNX9"/>
<reference evidence="1 2" key="1">
    <citation type="submission" date="2017-02" db="EMBL/GenBank/DDBJ databases">
        <title>Genomes of Trichoderma spp. with biocontrol activity.</title>
        <authorList>
            <person name="Gardiner D."/>
            <person name="Kazan K."/>
            <person name="Vos C."/>
            <person name="Harvey P."/>
        </authorList>
    </citation>
    <scope>NUCLEOTIDE SEQUENCE [LARGE SCALE GENOMIC DNA]</scope>
    <source>
        <strain evidence="1 2">Tr1</strain>
    </source>
</reference>
<dbReference type="Proteomes" id="UP000236290">
    <property type="component" value="Unassembled WGS sequence"/>
</dbReference>
<dbReference type="EMBL" id="MTYI01000007">
    <property type="protein sequence ID" value="PNP59475.1"/>
    <property type="molecule type" value="Genomic_DNA"/>
</dbReference>
<evidence type="ECO:0000313" key="1">
    <source>
        <dbReference type="EMBL" id="PNP59475.1"/>
    </source>
</evidence>
<accession>A0A2K0UNX9</accession>
<dbReference type="OrthoDB" id="2922289at2759"/>